<evidence type="ECO:0000313" key="5">
    <source>
        <dbReference type="EMBL" id="ONH24198.1"/>
    </source>
</evidence>
<dbReference type="SUPFAM" id="SSF48498">
    <property type="entry name" value="Tetracyclin repressor-like, C-terminal domain"/>
    <property type="match status" value="1"/>
</dbReference>
<sequence>MTMTSPRSEARTARGRTPSRGERQVDGERTRAALLDAALDEFTAKGFAGARVRDIATRAGVSKDLVAYHFGGKDGLYLAVQEAWLRREDTFSDPDLPLTELVARYLRDALTDPRPLRLLLWRGLTDPDHAPPDADPEAEDLTATRARQQHGELPDDIEPAMLRLLLLAAVAAPVAFPDTTVRLFGTSLDDPSFEERYLQGLRGLLAHLSSAAATSAQ</sequence>
<keyword evidence="6" id="KW-1185">Reference proteome</keyword>
<dbReference type="PROSITE" id="PS50977">
    <property type="entry name" value="HTH_TETR_2"/>
    <property type="match status" value="1"/>
</dbReference>
<dbReference type="PRINTS" id="PR00455">
    <property type="entry name" value="HTHTETR"/>
</dbReference>
<feature type="DNA-binding region" description="H-T-H motif" evidence="2">
    <location>
        <begin position="51"/>
        <end position="70"/>
    </location>
</feature>
<dbReference type="InterPro" id="IPR050109">
    <property type="entry name" value="HTH-type_TetR-like_transc_reg"/>
</dbReference>
<feature type="region of interest" description="Disordered" evidence="3">
    <location>
        <begin position="1"/>
        <end position="28"/>
    </location>
</feature>
<comment type="caution">
    <text evidence="5">The sequence shown here is derived from an EMBL/GenBank/DDBJ whole genome shotgun (WGS) entry which is preliminary data.</text>
</comment>
<dbReference type="SUPFAM" id="SSF46689">
    <property type="entry name" value="Homeodomain-like"/>
    <property type="match status" value="1"/>
</dbReference>
<evidence type="ECO:0000256" key="2">
    <source>
        <dbReference type="PROSITE-ProRule" id="PRU00335"/>
    </source>
</evidence>
<dbReference type="InterPro" id="IPR001647">
    <property type="entry name" value="HTH_TetR"/>
</dbReference>
<name>A0A1V2I280_9ACTN</name>
<dbReference type="PANTHER" id="PTHR30328">
    <property type="entry name" value="TRANSCRIPTIONAL REPRESSOR"/>
    <property type="match status" value="1"/>
</dbReference>
<protein>
    <recommendedName>
        <fullName evidence="4">HTH tetR-type domain-containing protein</fullName>
    </recommendedName>
</protein>
<dbReference type="STRING" id="1834516.BL253_30950"/>
<dbReference type="Pfam" id="PF17926">
    <property type="entry name" value="TetR_C_21"/>
    <property type="match status" value="1"/>
</dbReference>
<evidence type="ECO:0000256" key="3">
    <source>
        <dbReference type="SAM" id="MobiDB-lite"/>
    </source>
</evidence>
<dbReference type="PANTHER" id="PTHR30328:SF54">
    <property type="entry name" value="HTH-TYPE TRANSCRIPTIONAL REPRESSOR SCO4008"/>
    <property type="match status" value="1"/>
</dbReference>
<feature type="compositionally biased region" description="Basic and acidic residues" evidence="3">
    <location>
        <begin position="19"/>
        <end position="28"/>
    </location>
</feature>
<feature type="domain" description="HTH tetR-type" evidence="4">
    <location>
        <begin position="28"/>
        <end position="88"/>
    </location>
</feature>
<gene>
    <name evidence="5" type="ORF">BL253_30950</name>
</gene>
<keyword evidence="1 2" id="KW-0238">DNA-binding</keyword>
<dbReference type="OrthoDB" id="3210235at2"/>
<dbReference type="GO" id="GO:0006355">
    <property type="term" value="P:regulation of DNA-templated transcription"/>
    <property type="evidence" value="ECO:0007669"/>
    <property type="project" value="UniProtKB-ARBA"/>
</dbReference>
<dbReference type="Gene3D" id="1.10.357.10">
    <property type="entry name" value="Tetracycline Repressor, domain 2"/>
    <property type="match status" value="1"/>
</dbReference>
<dbReference type="InterPro" id="IPR041467">
    <property type="entry name" value="Sco4008_C"/>
</dbReference>
<dbReference type="InterPro" id="IPR009057">
    <property type="entry name" value="Homeodomain-like_sf"/>
</dbReference>
<proteinExistence type="predicted"/>
<accession>A0A1V2I280</accession>
<dbReference type="EMBL" id="MOMC01000074">
    <property type="protein sequence ID" value="ONH24198.1"/>
    <property type="molecule type" value="Genomic_DNA"/>
</dbReference>
<dbReference type="Proteomes" id="UP000188929">
    <property type="component" value="Unassembled WGS sequence"/>
</dbReference>
<evidence type="ECO:0000259" key="4">
    <source>
        <dbReference type="PROSITE" id="PS50977"/>
    </source>
</evidence>
<dbReference type="AlphaFoldDB" id="A0A1V2I280"/>
<evidence type="ECO:0000313" key="6">
    <source>
        <dbReference type="Proteomes" id="UP000188929"/>
    </source>
</evidence>
<dbReference type="InterPro" id="IPR036271">
    <property type="entry name" value="Tet_transcr_reg_TetR-rel_C_sf"/>
</dbReference>
<dbReference type="Pfam" id="PF00440">
    <property type="entry name" value="TetR_N"/>
    <property type="match status" value="1"/>
</dbReference>
<organism evidence="5 6">
    <name type="scientific">Pseudofrankia asymbiotica</name>
    <dbReference type="NCBI Taxonomy" id="1834516"/>
    <lineage>
        <taxon>Bacteria</taxon>
        <taxon>Bacillati</taxon>
        <taxon>Actinomycetota</taxon>
        <taxon>Actinomycetes</taxon>
        <taxon>Frankiales</taxon>
        <taxon>Frankiaceae</taxon>
        <taxon>Pseudofrankia</taxon>
    </lineage>
</organism>
<evidence type="ECO:0000256" key="1">
    <source>
        <dbReference type="ARBA" id="ARBA00023125"/>
    </source>
</evidence>
<reference evidence="6" key="1">
    <citation type="submission" date="2016-10" db="EMBL/GenBank/DDBJ databases">
        <title>Frankia sp. NRRL B-16386 Genome sequencing.</title>
        <authorList>
            <person name="Ghodhbane-Gtari F."/>
            <person name="Swanson E."/>
            <person name="Gueddou A."/>
            <person name="Hezbri K."/>
            <person name="Ktari K."/>
            <person name="Nouioui I."/>
            <person name="Morris K."/>
            <person name="Simpson S."/>
            <person name="Abebe-Akele F."/>
            <person name="Thomas K."/>
            <person name="Gtari M."/>
            <person name="Tisa L.S."/>
        </authorList>
    </citation>
    <scope>NUCLEOTIDE SEQUENCE [LARGE SCALE GENOMIC DNA]</scope>
    <source>
        <strain evidence="6">NRRL B-16386</strain>
    </source>
</reference>
<dbReference type="GO" id="GO:0003677">
    <property type="term" value="F:DNA binding"/>
    <property type="evidence" value="ECO:0007669"/>
    <property type="project" value="UniProtKB-UniRule"/>
</dbReference>